<reference evidence="1 2" key="1">
    <citation type="submission" date="2021-06" db="EMBL/GenBank/DDBJ databases">
        <authorList>
            <person name="Palmer J.M."/>
        </authorList>
    </citation>
    <scope>NUCLEOTIDE SEQUENCE [LARGE SCALE GENOMIC DNA]</scope>
    <source>
        <strain evidence="2">if_2019</strain>
        <tissue evidence="1">Muscle</tissue>
    </source>
</reference>
<organism evidence="1 2">
    <name type="scientific">Ilyodon furcidens</name>
    <name type="common">goldbreast splitfin</name>
    <dbReference type="NCBI Taxonomy" id="33524"/>
    <lineage>
        <taxon>Eukaryota</taxon>
        <taxon>Metazoa</taxon>
        <taxon>Chordata</taxon>
        <taxon>Craniata</taxon>
        <taxon>Vertebrata</taxon>
        <taxon>Euteleostomi</taxon>
        <taxon>Actinopterygii</taxon>
        <taxon>Neopterygii</taxon>
        <taxon>Teleostei</taxon>
        <taxon>Neoteleostei</taxon>
        <taxon>Acanthomorphata</taxon>
        <taxon>Ovalentaria</taxon>
        <taxon>Atherinomorphae</taxon>
        <taxon>Cyprinodontiformes</taxon>
        <taxon>Goodeidae</taxon>
        <taxon>Ilyodon</taxon>
    </lineage>
</organism>
<comment type="caution">
    <text evidence="1">The sequence shown here is derived from an EMBL/GenBank/DDBJ whole genome shotgun (WGS) entry which is preliminary data.</text>
</comment>
<sequence>MWDTALHLLLKGHCTVFSCSHKLEGVSFMHALGTFSVFFQTRHFNHNIQLYLSGDITQKVTSYYQFVSFEMHLKRFVVLDFFIVTVGGFRLLEHMWLRSAKNCIVSFGFSLARRGWRLDEALM</sequence>
<gene>
    <name evidence="1" type="ORF">ILYODFUR_018889</name>
</gene>
<protein>
    <submittedName>
        <fullName evidence="1">Uncharacterized protein</fullName>
    </submittedName>
</protein>
<dbReference type="EMBL" id="JAHRIQ010025030">
    <property type="protein sequence ID" value="MEQ2229452.1"/>
    <property type="molecule type" value="Genomic_DNA"/>
</dbReference>
<evidence type="ECO:0000313" key="2">
    <source>
        <dbReference type="Proteomes" id="UP001482620"/>
    </source>
</evidence>
<name>A0ABV0TB34_9TELE</name>
<dbReference type="Proteomes" id="UP001482620">
    <property type="component" value="Unassembled WGS sequence"/>
</dbReference>
<evidence type="ECO:0000313" key="1">
    <source>
        <dbReference type="EMBL" id="MEQ2229452.1"/>
    </source>
</evidence>
<keyword evidence="2" id="KW-1185">Reference proteome</keyword>
<accession>A0ABV0TB34</accession>
<proteinExistence type="predicted"/>